<dbReference type="Proteomes" id="UP000564378">
    <property type="component" value="Unassembled WGS sequence"/>
</dbReference>
<gene>
    <name evidence="4" type="ORF">H6P80_14750</name>
</gene>
<dbReference type="GO" id="GO:0016787">
    <property type="term" value="F:hydrolase activity"/>
    <property type="evidence" value="ECO:0007669"/>
    <property type="project" value="UniProtKB-KW"/>
</dbReference>
<comment type="caution">
    <text evidence="4">The sequence shown here is derived from an EMBL/GenBank/DDBJ whole genome shotgun (WGS) entry which is preliminary data.</text>
</comment>
<dbReference type="Gene3D" id="3.90.850.10">
    <property type="entry name" value="Fumarylacetoacetase-like, C-terminal domain"/>
    <property type="match status" value="1"/>
</dbReference>
<evidence type="ECO:0000256" key="1">
    <source>
        <dbReference type="ARBA" id="ARBA00010211"/>
    </source>
</evidence>
<dbReference type="GO" id="GO:0044281">
    <property type="term" value="P:small molecule metabolic process"/>
    <property type="evidence" value="ECO:0007669"/>
    <property type="project" value="UniProtKB-ARBA"/>
</dbReference>
<sequence>MKLVSFEYQGRPGWGIAEEQGLRDMSAALPGIASLKALLAADALDAAREAAASAPSLAMDAVTLLPVIPDPSKIICCGLNYDEHRIESNNPERGHPTLFVRFADSQAAHGARVEHPPETTKLDYEAELAVVIGHGGRRIARDAAWSHVAGYACYNDISVRDWQKHSSQMTPGKNFPTTGSFGPWLVTRDEIDDLASLAIRSRLNGKVMQDAHLGDMIFDIPQLIEYISTFTPLSPGDVILTGTPGGVGLRRDPPVFMKPGDRIEVEIEKIGLLANPIV</sequence>
<keyword evidence="4" id="KW-0378">Hydrolase</keyword>
<evidence type="ECO:0000259" key="3">
    <source>
        <dbReference type="Pfam" id="PF01557"/>
    </source>
</evidence>
<dbReference type="RefSeq" id="WP_185802192.1">
    <property type="nucleotide sequence ID" value="NZ_JACJVJ010000003.1"/>
</dbReference>
<dbReference type="PANTHER" id="PTHR42796">
    <property type="entry name" value="FUMARYLACETOACETATE HYDROLASE DOMAIN-CONTAINING PROTEIN 2A-RELATED"/>
    <property type="match status" value="1"/>
</dbReference>
<dbReference type="AlphaFoldDB" id="A0A842I248"/>
<evidence type="ECO:0000313" key="5">
    <source>
        <dbReference type="Proteomes" id="UP000564378"/>
    </source>
</evidence>
<comment type="similarity">
    <text evidence="1">Belongs to the FAH family.</text>
</comment>
<dbReference type="InterPro" id="IPR051121">
    <property type="entry name" value="FAH"/>
</dbReference>
<dbReference type="PANTHER" id="PTHR42796:SF4">
    <property type="entry name" value="FUMARYLACETOACETATE HYDROLASE DOMAIN-CONTAINING PROTEIN 2A"/>
    <property type="match status" value="1"/>
</dbReference>
<feature type="domain" description="Fumarylacetoacetase-like C-terminal" evidence="3">
    <location>
        <begin position="73"/>
        <end position="278"/>
    </location>
</feature>
<keyword evidence="2" id="KW-0479">Metal-binding</keyword>
<accession>A0A842I248</accession>
<dbReference type="Pfam" id="PF01557">
    <property type="entry name" value="FAA_hydrolase"/>
    <property type="match status" value="1"/>
</dbReference>
<reference evidence="4 5" key="1">
    <citation type="submission" date="2020-08" db="EMBL/GenBank/DDBJ databases">
        <title>Draft genome sequence of Parasphingopyxis sp. GrpM-11.</title>
        <authorList>
            <person name="Oh J."/>
            <person name="Roh D.-H."/>
        </authorList>
    </citation>
    <scope>NUCLEOTIDE SEQUENCE [LARGE SCALE GENOMIC DNA]</scope>
    <source>
        <strain evidence="4 5">GrpM-11</strain>
    </source>
</reference>
<keyword evidence="5" id="KW-1185">Reference proteome</keyword>
<evidence type="ECO:0000256" key="2">
    <source>
        <dbReference type="ARBA" id="ARBA00022723"/>
    </source>
</evidence>
<dbReference type="FunFam" id="3.90.850.10:FF:000008">
    <property type="entry name" value="FAA hydrolase family protein"/>
    <property type="match status" value="1"/>
</dbReference>
<dbReference type="EMBL" id="JACJVJ010000003">
    <property type="protein sequence ID" value="MBC2778881.1"/>
    <property type="molecule type" value="Genomic_DNA"/>
</dbReference>
<evidence type="ECO:0000313" key="4">
    <source>
        <dbReference type="EMBL" id="MBC2778881.1"/>
    </source>
</evidence>
<proteinExistence type="inferred from homology"/>
<dbReference type="InterPro" id="IPR011234">
    <property type="entry name" value="Fumarylacetoacetase-like_C"/>
</dbReference>
<dbReference type="SUPFAM" id="SSF56529">
    <property type="entry name" value="FAH"/>
    <property type="match status" value="1"/>
</dbReference>
<organism evidence="4 5">
    <name type="scientific">Parasphingopyxis marina</name>
    <dbReference type="NCBI Taxonomy" id="2761622"/>
    <lineage>
        <taxon>Bacteria</taxon>
        <taxon>Pseudomonadati</taxon>
        <taxon>Pseudomonadota</taxon>
        <taxon>Alphaproteobacteria</taxon>
        <taxon>Sphingomonadales</taxon>
        <taxon>Sphingomonadaceae</taxon>
        <taxon>Parasphingopyxis</taxon>
    </lineage>
</organism>
<protein>
    <submittedName>
        <fullName evidence="4">Fumarylacetoacetate hydrolase family protein</fullName>
    </submittedName>
</protein>
<name>A0A842I248_9SPHN</name>
<dbReference type="GO" id="GO:0046872">
    <property type="term" value="F:metal ion binding"/>
    <property type="evidence" value="ECO:0007669"/>
    <property type="project" value="UniProtKB-KW"/>
</dbReference>
<dbReference type="InterPro" id="IPR036663">
    <property type="entry name" value="Fumarylacetoacetase_C_sf"/>
</dbReference>